<keyword evidence="3" id="KW-1185">Reference proteome</keyword>
<reference evidence="3" key="2">
    <citation type="journal article" date="2016" name="Sci. Rep.">
        <title>Dictyocaulus viviparus genome, variome and transcriptome elucidate lungworm biology and support future intervention.</title>
        <authorList>
            <person name="McNulty S.N."/>
            <person name="Strube C."/>
            <person name="Rosa B.A."/>
            <person name="Martin J.C."/>
            <person name="Tyagi R."/>
            <person name="Choi Y.J."/>
            <person name="Wang Q."/>
            <person name="Hallsworth Pepin K."/>
            <person name="Zhang X."/>
            <person name="Ozersky P."/>
            <person name="Wilson R.K."/>
            <person name="Sternberg P.W."/>
            <person name="Gasser R.B."/>
            <person name="Mitreva M."/>
        </authorList>
    </citation>
    <scope>NUCLEOTIDE SEQUENCE [LARGE SCALE GENOMIC DNA]</scope>
    <source>
        <strain evidence="3">HannoverDv2000</strain>
    </source>
</reference>
<dbReference type="OrthoDB" id="26203at2759"/>
<evidence type="ECO:0000256" key="1">
    <source>
        <dbReference type="SAM" id="Phobius"/>
    </source>
</evidence>
<feature type="transmembrane region" description="Helical" evidence="1">
    <location>
        <begin position="371"/>
        <end position="398"/>
    </location>
</feature>
<dbReference type="EMBL" id="KN716286">
    <property type="protein sequence ID" value="KJH47968.1"/>
    <property type="molecule type" value="Genomic_DNA"/>
</dbReference>
<feature type="transmembrane region" description="Helical" evidence="1">
    <location>
        <begin position="305"/>
        <end position="327"/>
    </location>
</feature>
<gene>
    <name evidence="2" type="ORF">DICVIV_05944</name>
</gene>
<name>A0A0D8XTL9_DICVI</name>
<keyword evidence="1" id="KW-0812">Transmembrane</keyword>
<dbReference type="Gene3D" id="1.20.1070.10">
    <property type="entry name" value="Rhodopsin 7-helix transmembrane proteins"/>
    <property type="match status" value="1"/>
</dbReference>
<evidence type="ECO:0000313" key="2">
    <source>
        <dbReference type="EMBL" id="KJH47968.1"/>
    </source>
</evidence>
<sequence length="590" mass="67360">MLHNATRSGDTIEGRNLEIARTSLYHIMEAELRMEHIEQNHMKNLWFTESLTLSAGKIAAYESPRRYLDLIWKLAEYGKALFDTHMKMSFLQPFQFCSDDILFSMDALDFSNTLPKYNNFIDRRPKEFPVVSIHVENATQVFYSIIPNPRCTQCEMPLVIAFSNTKEPIQVEFKMRDSFFPSYLECVHLHDAHTSWSTSHARVIAFNSTHITCEFSISGVYTVFAGTESGVNMRISYSTFATTPVLAAISLLLCFTSMVLVFCRRRACARLIRLGFIITFTINAANLFFLTKMEMVQRMCPIRNGVLSFTSSAPFVWIFLYSFHLYCTLNEKNGNSSECLCFSLGLIVPIILAFSTFLLTSKCSFAPQHSLFWIIVLPIALMLLMTFYASTTTLLVSMNKQLDVVVIKYHLRRALCKHFILCFLTLFHTATVLSFSFYNTFSTVKDIISNITLLVACLYIVIWSAYPEREKCSNFTATSWLDTSQKTEMVLSAGRQNFLSEPATDSWVQEAIPVDPFITFTSIHEGNRNNPPLNNTILSPADEILNNGLGHVYGNTDTMSRLRTDMDDADDAYHTYTTSRCYKQSTFNRS</sequence>
<feature type="transmembrane region" description="Helical" evidence="1">
    <location>
        <begin position="419"/>
        <end position="441"/>
    </location>
</feature>
<keyword evidence="1" id="KW-1133">Transmembrane helix</keyword>
<accession>A0A0D8XTL9</accession>
<dbReference type="STRING" id="29172.A0A0D8XTL9"/>
<feature type="transmembrane region" description="Helical" evidence="1">
    <location>
        <begin position="339"/>
        <end position="359"/>
    </location>
</feature>
<proteinExistence type="predicted"/>
<organism evidence="2 3">
    <name type="scientific">Dictyocaulus viviparus</name>
    <name type="common">Bovine lungworm</name>
    <dbReference type="NCBI Taxonomy" id="29172"/>
    <lineage>
        <taxon>Eukaryota</taxon>
        <taxon>Metazoa</taxon>
        <taxon>Ecdysozoa</taxon>
        <taxon>Nematoda</taxon>
        <taxon>Chromadorea</taxon>
        <taxon>Rhabditida</taxon>
        <taxon>Rhabditina</taxon>
        <taxon>Rhabditomorpha</taxon>
        <taxon>Strongyloidea</taxon>
        <taxon>Metastrongylidae</taxon>
        <taxon>Dictyocaulus</taxon>
    </lineage>
</organism>
<dbReference type="Proteomes" id="UP000053766">
    <property type="component" value="Unassembled WGS sequence"/>
</dbReference>
<evidence type="ECO:0000313" key="3">
    <source>
        <dbReference type="Proteomes" id="UP000053766"/>
    </source>
</evidence>
<feature type="transmembrane region" description="Helical" evidence="1">
    <location>
        <begin position="274"/>
        <end position="293"/>
    </location>
</feature>
<dbReference type="AlphaFoldDB" id="A0A0D8XTL9"/>
<feature type="transmembrane region" description="Helical" evidence="1">
    <location>
        <begin position="240"/>
        <end position="262"/>
    </location>
</feature>
<protein>
    <submittedName>
        <fullName evidence="2">Uncharacterized protein</fullName>
    </submittedName>
</protein>
<keyword evidence="1" id="KW-0472">Membrane</keyword>
<feature type="transmembrane region" description="Helical" evidence="1">
    <location>
        <begin position="447"/>
        <end position="466"/>
    </location>
</feature>
<reference evidence="2 3" key="1">
    <citation type="submission" date="2013-11" db="EMBL/GenBank/DDBJ databases">
        <title>Draft genome of the bovine lungworm Dictyocaulus viviparus.</title>
        <authorList>
            <person name="Mitreva M."/>
        </authorList>
    </citation>
    <scope>NUCLEOTIDE SEQUENCE [LARGE SCALE GENOMIC DNA]</scope>
    <source>
        <strain evidence="2 3">HannoverDv2000</strain>
    </source>
</reference>